<protein>
    <submittedName>
        <fullName evidence="2">Uncharacterized protein</fullName>
    </submittedName>
</protein>
<evidence type="ECO:0000313" key="2">
    <source>
        <dbReference type="EMBL" id="KAK4291464.1"/>
    </source>
</evidence>
<dbReference type="EMBL" id="JAWZYT010005140">
    <property type="protein sequence ID" value="KAK4291464.1"/>
    <property type="molecule type" value="Genomic_DNA"/>
</dbReference>
<proteinExistence type="predicted"/>
<evidence type="ECO:0000313" key="3">
    <source>
        <dbReference type="Proteomes" id="UP001292094"/>
    </source>
</evidence>
<organism evidence="2 3">
    <name type="scientific">Petrolisthes manimaculis</name>
    <dbReference type="NCBI Taxonomy" id="1843537"/>
    <lineage>
        <taxon>Eukaryota</taxon>
        <taxon>Metazoa</taxon>
        <taxon>Ecdysozoa</taxon>
        <taxon>Arthropoda</taxon>
        <taxon>Crustacea</taxon>
        <taxon>Multicrustacea</taxon>
        <taxon>Malacostraca</taxon>
        <taxon>Eumalacostraca</taxon>
        <taxon>Eucarida</taxon>
        <taxon>Decapoda</taxon>
        <taxon>Pleocyemata</taxon>
        <taxon>Anomura</taxon>
        <taxon>Galatheoidea</taxon>
        <taxon>Porcellanidae</taxon>
        <taxon>Petrolisthes</taxon>
    </lineage>
</organism>
<reference evidence="2" key="1">
    <citation type="submission" date="2023-11" db="EMBL/GenBank/DDBJ databases">
        <title>Genome assemblies of two species of porcelain crab, Petrolisthes cinctipes and Petrolisthes manimaculis (Anomura: Porcellanidae).</title>
        <authorList>
            <person name="Angst P."/>
        </authorList>
    </citation>
    <scope>NUCLEOTIDE SEQUENCE</scope>
    <source>
        <strain evidence="2">PB745_02</strain>
        <tissue evidence="2">Gill</tissue>
    </source>
</reference>
<gene>
    <name evidence="2" type="ORF">Pmani_035699</name>
</gene>
<name>A0AAE1NLV1_9EUCA</name>
<accession>A0AAE1NLV1</accession>
<sequence>MQRRGEDDAKKRLSLRTHLNMIVLDGVGVHSGGGGGSVVGVSSGGVSEVESTTRPYHEELHNAAYNCLCEVLTGLCWPWGARARPHLRRLQVGGAAEGSRRKMGKVREGENGEGG</sequence>
<dbReference type="AlphaFoldDB" id="A0AAE1NLV1"/>
<keyword evidence="3" id="KW-1185">Reference proteome</keyword>
<feature type="compositionally biased region" description="Basic and acidic residues" evidence="1">
    <location>
        <begin position="105"/>
        <end position="115"/>
    </location>
</feature>
<feature type="region of interest" description="Disordered" evidence="1">
    <location>
        <begin position="93"/>
        <end position="115"/>
    </location>
</feature>
<comment type="caution">
    <text evidence="2">The sequence shown here is derived from an EMBL/GenBank/DDBJ whole genome shotgun (WGS) entry which is preliminary data.</text>
</comment>
<dbReference type="Proteomes" id="UP001292094">
    <property type="component" value="Unassembled WGS sequence"/>
</dbReference>
<evidence type="ECO:0000256" key="1">
    <source>
        <dbReference type="SAM" id="MobiDB-lite"/>
    </source>
</evidence>